<evidence type="ECO:0000313" key="11">
    <source>
        <dbReference type="Proteomes" id="UP001501020"/>
    </source>
</evidence>
<dbReference type="Proteomes" id="UP001501020">
    <property type="component" value="Unassembled WGS sequence"/>
</dbReference>
<keyword evidence="3 8" id="KW-0812">Transmembrane</keyword>
<keyword evidence="2" id="KW-1003">Cell membrane</keyword>
<gene>
    <name evidence="10" type="ORF">GCM10009727_15440</name>
</gene>
<feature type="transmembrane region" description="Helical" evidence="8">
    <location>
        <begin position="12"/>
        <end position="34"/>
    </location>
</feature>
<comment type="caution">
    <text evidence="10">The sequence shown here is derived from an EMBL/GenBank/DDBJ whole genome shotgun (WGS) entry which is preliminary data.</text>
</comment>
<dbReference type="PANTHER" id="PTHR30509:SF9">
    <property type="entry name" value="MULTIDRUG RESISTANCE PROTEIN MDTO"/>
    <property type="match status" value="1"/>
</dbReference>
<feature type="domain" description="Integral membrane bound transporter" evidence="9">
    <location>
        <begin position="207"/>
        <end position="331"/>
    </location>
</feature>
<feature type="transmembrane region" description="Helical" evidence="8">
    <location>
        <begin position="94"/>
        <end position="111"/>
    </location>
</feature>
<feature type="transmembrane region" description="Helical" evidence="8">
    <location>
        <begin position="148"/>
        <end position="168"/>
    </location>
</feature>
<feature type="transmembrane region" description="Helical" evidence="8">
    <location>
        <begin position="290"/>
        <end position="308"/>
    </location>
</feature>
<accession>A0ABP5K468</accession>
<evidence type="ECO:0000259" key="9">
    <source>
        <dbReference type="Pfam" id="PF13515"/>
    </source>
</evidence>
<keyword evidence="5 8" id="KW-0472">Membrane</keyword>
<feature type="compositionally biased region" description="Low complexity" evidence="7">
    <location>
        <begin position="469"/>
        <end position="483"/>
    </location>
</feature>
<feature type="compositionally biased region" description="Pro residues" evidence="7">
    <location>
        <begin position="484"/>
        <end position="495"/>
    </location>
</feature>
<evidence type="ECO:0000313" key="10">
    <source>
        <dbReference type="EMBL" id="GAA2126338.1"/>
    </source>
</evidence>
<feature type="transmembrane region" description="Helical" evidence="8">
    <location>
        <begin position="123"/>
        <end position="142"/>
    </location>
</feature>
<evidence type="ECO:0000256" key="3">
    <source>
        <dbReference type="ARBA" id="ARBA00022692"/>
    </source>
</evidence>
<dbReference type="EMBL" id="BAAAMR010000009">
    <property type="protein sequence ID" value="GAA2126338.1"/>
    <property type="molecule type" value="Genomic_DNA"/>
</dbReference>
<evidence type="ECO:0000256" key="6">
    <source>
        <dbReference type="ARBA" id="ARBA00043993"/>
    </source>
</evidence>
<sequence length="495" mass="52094">MAAGMTGTIGALKAPTIVAATTMAAVLAAFGSTLLLEHAAHLRIDSVMQAVVLSLTLSRAHRGAPLPDRLNGFVVMPAVALGSVGLGTLMRDDAFAGDAAFAALVTSGVWIRRFGPRFTKAGTLMMLPAIALLVIPHGAPGAPSTHLLWAPAVAFIAYFWVTAVQLAVERPWRAGRTKAPASAPPRGKKMHASTRMAAQMGVALCTAFAAGHWLFPDHWSWVVLTAFIVCNGARGRGDALHKGLLRALGAAGGTVLAALVSGVFAPRDPDAVVLIFAVLGAAAWLRQWSYAYWTGGVTAALSLLYGYFGQSAIPLLQTRLEAILAGVVIGVGAAWSVLPFRSRDVLRRRASESLAALTDVLKDEPHARARFEDSVTELDTVYGPLRLHRFVTRTRPHHADVVDVLRETVPHVRALGPGAKALRANVGAVRRAIAGRHNGASYKPLALNDDDPAAHAIDAGLARIHEIYAPRARGAPPTTAPTREPGPPEKAPPAG</sequence>
<reference evidence="11" key="1">
    <citation type="journal article" date="2019" name="Int. J. Syst. Evol. Microbiol.">
        <title>The Global Catalogue of Microorganisms (GCM) 10K type strain sequencing project: providing services to taxonomists for standard genome sequencing and annotation.</title>
        <authorList>
            <consortium name="The Broad Institute Genomics Platform"/>
            <consortium name="The Broad Institute Genome Sequencing Center for Infectious Disease"/>
            <person name="Wu L."/>
            <person name="Ma J."/>
        </authorList>
    </citation>
    <scope>NUCLEOTIDE SEQUENCE [LARGE SCALE GENOMIC DNA]</scope>
    <source>
        <strain evidence="11">JCM 13850</strain>
    </source>
</reference>
<organism evidence="10 11">
    <name type="scientific">Actinomadura napierensis</name>
    <dbReference type="NCBI Taxonomy" id="267854"/>
    <lineage>
        <taxon>Bacteria</taxon>
        <taxon>Bacillati</taxon>
        <taxon>Actinomycetota</taxon>
        <taxon>Actinomycetes</taxon>
        <taxon>Streptosporangiales</taxon>
        <taxon>Thermomonosporaceae</taxon>
        <taxon>Actinomadura</taxon>
    </lineage>
</organism>
<dbReference type="PANTHER" id="PTHR30509">
    <property type="entry name" value="P-HYDROXYBENZOIC ACID EFFLUX PUMP SUBUNIT-RELATED"/>
    <property type="match status" value="1"/>
</dbReference>
<dbReference type="InterPro" id="IPR049453">
    <property type="entry name" value="Memb_transporter_dom"/>
</dbReference>
<evidence type="ECO:0000256" key="1">
    <source>
        <dbReference type="ARBA" id="ARBA00004651"/>
    </source>
</evidence>
<evidence type="ECO:0000256" key="8">
    <source>
        <dbReference type="SAM" id="Phobius"/>
    </source>
</evidence>
<proteinExistence type="inferred from homology"/>
<protein>
    <recommendedName>
        <fullName evidence="9">Integral membrane bound transporter domain-containing protein</fullName>
    </recommendedName>
</protein>
<evidence type="ECO:0000256" key="4">
    <source>
        <dbReference type="ARBA" id="ARBA00022989"/>
    </source>
</evidence>
<name>A0ABP5K468_9ACTN</name>
<evidence type="ECO:0000256" key="2">
    <source>
        <dbReference type="ARBA" id="ARBA00022475"/>
    </source>
</evidence>
<dbReference type="Pfam" id="PF13515">
    <property type="entry name" value="FUSC_2"/>
    <property type="match status" value="1"/>
</dbReference>
<keyword evidence="11" id="KW-1185">Reference proteome</keyword>
<feature type="transmembrane region" description="Helical" evidence="8">
    <location>
        <begin position="196"/>
        <end position="215"/>
    </location>
</feature>
<feature type="transmembrane region" description="Helical" evidence="8">
    <location>
        <begin position="320"/>
        <end position="340"/>
    </location>
</feature>
<keyword evidence="4 8" id="KW-1133">Transmembrane helix</keyword>
<feature type="transmembrane region" description="Helical" evidence="8">
    <location>
        <begin position="244"/>
        <end position="264"/>
    </location>
</feature>
<evidence type="ECO:0000256" key="5">
    <source>
        <dbReference type="ARBA" id="ARBA00023136"/>
    </source>
</evidence>
<feature type="region of interest" description="Disordered" evidence="7">
    <location>
        <begin position="468"/>
        <end position="495"/>
    </location>
</feature>
<comment type="similarity">
    <text evidence="6">Belongs to the YccS/YhfK family.</text>
</comment>
<feature type="transmembrane region" description="Helical" evidence="8">
    <location>
        <begin position="270"/>
        <end position="285"/>
    </location>
</feature>
<feature type="transmembrane region" description="Helical" evidence="8">
    <location>
        <begin position="70"/>
        <end position="88"/>
    </location>
</feature>
<evidence type="ECO:0000256" key="7">
    <source>
        <dbReference type="SAM" id="MobiDB-lite"/>
    </source>
</evidence>
<comment type="subcellular location">
    <subcellularLocation>
        <location evidence="1">Cell membrane</location>
        <topology evidence="1">Multi-pass membrane protein</topology>
    </subcellularLocation>
</comment>